<keyword evidence="1" id="KW-0472">Membrane</keyword>
<evidence type="ECO:0000313" key="3">
    <source>
        <dbReference type="Proteomes" id="UP000054270"/>
    </source>
</evidence>
<dbReference type="EMBL" id="KN817576">
    <property type="protein sequence ID" value="KJA19619.1"/>
    <property type="molecule type" value="Genomic_DNA"/>
</dbReference>
<keyword evidence="1" id="KW-1133">Transmembrane helix</keyword>
<dbReference type="Proteomes" id="UP000054270">
    <property type="component" value="Unassembled WGS sequence"/>
</dbReference>
<accession>A0A0D2NL83</accession>
<dbReference type="Gene3D" id="6.10.110.10">
    <property type="match status" value="1"/>
</dbReference>
<dbReference type="OMA" id="PIAFARW"/>
<proteinExistence type="predicted"/>
<organism evidence="2 3">
    <name type="scientific">Hypholoma sublateritium (strain FD-334 SS-4)</name>
    <dbReference type="NCBI Taxonomy" id="945553"/>
    <lineage>
        <taxon>Eukaryota</taxon>
        <taxon>Fungi</taxon>
        <taxon>Dikarya</taxon>
        <taxon>Basidiomycota</taxon>
        <taxon>Agaricomycotina</taxon>
        <taxon>Agaricomycetes</taxon>
        <taxon>Agaricomycetidae</taxon>
        <taxon>Agaricales</taxon>
        <taxon>Agaricineae</taxon>
        <taxon>Strophariaceae</taxon>
        <taxon>Hypholoma</taxon>
    </lineage>
</organism>
<protein>
    <submittedName>
        <fullName evidence="2">Uncharacterized protein</fullName>
    </submittedName>
</protein>
<keyword evidence="1" id="KW-0812">Transmembrane</keyword>
<sequence length="168" mass="18654">MAPTTRRVCFTALEATKNICLTIPTMEGIKAALTRFHHDVVMQHPYISAGVLLFWAFYPQFPFHVLYFVLFVIPRSIILGILTCLGFERGGVREDSIASRYQARRYGGATPSSGLFAGAQSYGAANRAPLSAQSQQERPSHPIIGVLWRLLAFLCLYASLVVLLKYGE</sequence>
<name>A0A0D2NL83_HYPSF</name>
<dbReference type="InterPro" id="IPR038213">
    <property type="entry name" value="IFI6/IFI27-like_sf"/>
</dbReference>
<dbReference type="AlphaFoldDB" id="A0A0D2NL83"/>
<evidence type="ECO:0000313" key="2">
    <source>
        <dbReference type="EMBL" id="KJA19619.1"/>
    </source>
</evidence>
<keyword evidence="3" id="KW-1185">Reference proteome</keyword>
<dbReference type="OrthoDB" id="440424at2759"/>
<gene>
    <name evidence="2" type="ORF">HYPSUDRAFT_44180</name>
</gene>
<feature type="transmembrane region" description="Helical" evidence="1">
    <location>
        <begin position="146"/>
        <end position="166"/>
    </location>
</feature>
<evidence type="ECO:0000256" key="1">
    <source>
        <dbReference type="SAM" id="Phobius"/>
    </source>
</evidence>
<reference evidence="3" key="1">
    <citation type="submission" date="2014-04" db="EMBL/GenBank/DDBJ databases">
        <title>Evolutionary Origins and Diversification of the Mycorrhizal Mutualists.</title>
        <authorList>
            <consortium name="DOE Joint Genome Institute"/>
            <consortium name="Mycorrhizal Genomics Consortium"/>
            <person name="Kohler A."/>
            <person name="Kuo A."/>
            <person name="Nagy L.G."/>
            <person name="Floudas D."/>
            <person name="Copeland A."/>
            <person name="Barry K.W."/>
            <person name="Cichocki N."/>
            <person name="Veneault-Fourrey C."/>
            <person name="LaButti K."/>
            <person name="Lindquist E.A."/>
            <person name="Lipzen A."/>
            <person name="Lundell T."/>
            <person name="Morin E."/>
            <person name="Murat C."/>
            <person name="Riley R."/>
            <person name="Ohm R."/>
            <person name="Sun H."/>
            <person name="Tunlid A."/>
            <person name="Henrissat B."/>
            <person name="Grigoriev I.V."/>
            <person name="Hibbett D.S."/>
            <person name="Martin F."/>
        </authorList>
    </citation>
    <scope>NUCLEOTIDE SEQUENCE [LARGE SCALE GENOMIC DNA]</scope>
    <source>
        <strain evidence="3">FD-334 SS-4</strain>
    </source>
</reference>